<name>A0ABW5D5B4_9BACT</name>
<accession>A0ABW5D5B4</accession>
<reference evidence="3" key="1">
    <citation type="journal article" date="2019" name="Int. J. Syst. Evol. Microbiol.">
        <title>The Global Catalogue of Microorganisms (GCM) 10K type strain sequencing project: providing services to taxonomists for standard genome sequencing and annotation.</title>
        <authorList>
            <consortium name="The Broad Institute Genomics Platform"/>
            <consortium name="The Broad Institute Genome Sequencing Center for Infectious Disease"/>
            <person name="Wu L."/>
            <person name="Ma J."/>
        </authorList>
    </citation>
    <scope>NUCLEOTIDE SEQUENCE [LARGE SCALE GENOMIC DNA]</scope>
    <source>
        <strain evidence="3">CGMCC 4.7106</strain>
    </source>
</reference>
<comment type="caution">
    <text evidence="2">The sequence shown here is derived from an EMBL/GenBank/DDBJ whole genome shotgun (WGS) entry which is preliminary data.</text>
</comment>
<feature type="chain" id="PRO_5046087346" evidence="1">
    <location>
        <begin position="29"/>
        <end position="707"/>
    </location>
</feature>
<feature type="signal peptide" evidence="1">
    <location>
        <begin position="1"/>
        <end position="28"/>
    </location>
</feature>
<gene>
    <name evidence="2" type="ORF">ACFSSA_05105</name>
</gene>
<dbReference type="InterPro" id="IPR014917">
    <property type="entry name" value="DUF1800"/>
</dbReference>
<proteinExistence type="predicted"/>
<organism evidence="2 3">
    <name type="scientific">Luteolibacter algae</name>
    <dbReference type="NCBI Taxonomy" id="454151"/>
    <lineage>
        <taxon>Bacteria</taxon>
        <taxon>Pseudomonadati</taxon>
        <taxon>Verrucomicrobiota</taxon>
        <taxon>Verrucomicrobiia</taxon>
        <taxon>Verrucomicrobiales</taxon>
        <taxon>Verrucomicrobiaceae</taxon>
        <taxon>Luteolibacter</taxon>
    </lineage>
</organism>
<evidence type="ECO:0000313" key="3">
    <source>
        <dbReference type="Proteomes" id="UP001597375"/>
    </source>
</evidence>
<dbReference type="PANTHER" id="PTHR43737">
    <property type="entry name" value="BLL7424 PROTEIN"/>
    <property type="match status" value="1"/>
</dbReference>
<evidence type="ECO:0000313" key="2">
    <source>
        <dbReference type="EMBL" id="MFD2256047.1"/>
    </source>
</evidence>
<dbReference type="EMBL" id="JBHUIT010000003">
    <property type="protein sequence ID" value="MFD2256047.1"/>
    <property type="molecule type" value="Genomic_DNA"/>
</dbReference>
<dbReference type="Pfam" id="PF08811">
    <property type="entry name" value="DUF1800"/>
    <property type="match status" value="1"/>
</dbReference>
<keyword evidence="1" id="KW-0732">Signal</keyword>
<dbReference type="PANTHER" id="PTHR43737:SF1">
    <property type="entry name" value="DUF1501 DOMAIN-CONTAINING PROTEIN"/>
    <property type="match status" value="1"/>
</dbReference>
<dbReference type="Proteomes" id="UP001597375">
    <property type="component" value="Unassembled WGS sequence"/>
</dbReference>
<protein>
    <submittedName>
        <fullName evidence="2">DUF1800 family protein</fullName>
    </submittedName>
</protein>
<dbReference type="RefSeq" id="WP_386818943.1">
    <property type="nucleotide sequence ID" value="NZ_JBHUIT010000003.1"/>
</dbReference>
<keyword evidence="3" id="KW-1185">Reference proteome</keyword>
<evidence type="ECO:0000256" key="1">
    <source>
        <dbReference type="SAM" id="SignalP"/>
    </source>
</evidence>
<sequence>MKSFSPKSRLKATRVGLGMFSLASTLLANPPEVSAVGNHIEVKLPDTASSDFRMIEWSPDLINWEPIARRHGASWENLFPYALPIRTTGSNQVLTDYPDQPSGYYRVVTESGSGLSNMEAASRFLQQATFGPTRNMMASFPGITEPSGFNEAPYVFFDQWITAEMAKPVGSLRAYWRQRSNPDFVNMTGNSPSEVGHNPAYGQEFSYYSSGTVDPSPRIVTIFNTKQAIWYHHAISADDALRQRAAWALSQIFVMSTAGFSGTDTVECWLAYYDIFQRNAFGNFRDILEKVTYHPMMGDYLSYTNNQKANTSTGTFPDENYAREIMQLFTIGLWLLNQDGTAVLDANGNQIPTYDNDDIFEFAKIFTGFRKQANRDNVENKNGTGNRVDPMRLQSSWHDFTRKKLLDYDGPEGPATAPIIGPFDSNDAGMREEVSVFLDHLFNHPNTAPFIARNLIQRMTVSNPSPQYIHDVAGAFISGSYNGTGSNQRGDMGAVFRAILLHPEARNPSLSGDPGHGRLREPLIRLISVGRAFNLTPSPGTVNWKTNPLEIFTFKNTDEIVGQEPFGSPSVFNFYLPDFQPPGIISDRGLYAPEFEIHTDVLAITLQNALHELVMDDYKPTLFYNSAHSDLDLSYEISLAADNPSGHHALINHAATMLAPGRLLETNRATIFDAIDAINGNSNSDREKRVRLTLWLITLLPEFNTLQ</sequence>